<sequence>MVPGPAKIGIAKGETAMFSSISTLSMVFTLDCLDCSISKPIKNINIPPVILKAGILILNNSKIYLPKRTKTATIIKAIKFDRLFISCLVFLLAPCVKDKKTVMLEIGFVIAKNAVNTAIEKVIRLSIKI</sequence>
<gene>
    <name evidence="1" type="ORF">GCM10022291_21910</name>
</gene>
<dbReference type="Proteomes" id="UP001501496">
    <property type="component" value="Unassembled WGS sequence"/>
</dbReference>
<comment type="caution">
    <text evidence="1">The sequence shown here is derived from an EMBL/GenBank/DDBJ whole genome shotgun (WGS) entry which is preliminary data.</text>
</comment>
<evidence type="ECO:0000313" key="1">
    <source>
        <dbReference type="EMBL" id="GAA4236774.1"/>
    </source>
</evidence>
<evidence type="ECO:0000313" key="2">
    <source>
        <dbReference type="Proteomes" id="UP001501496"/>
    </source>
</evidence>
<proteinExistence type="predicted"/>
<keyword evidence="2" id="KW-1185">Reference proteome</keyword>
<accession>A0ABP8CAV3</accession>
<name>A0ABP8CAV3_9FLAO</name>
<dbReference type="EMBL" id="BAABCA010000004">
    <property type="protein sequence ID" value="GAA4236774.1"/>
    <property type="molecule type" value="Genomic_DNA"/>
</dbReference>
<protein>
    <submittedName>
        <fullName evidence="1">Uncharacterized protein</fullName>
    </submittedName>
</protein>
<organism evidence="1 2">
    <name type="scientific">Postechiella marina</name>
    <dbReference type="NCBI Taxonomy" id="943941"/>
    <lineage>
        <taxon>Bacteria</taxon>
        <taxon>Pseudomonadati</taxon>
        <taxon>Bacteroidota</taxon>
        <taxon>Flavobacteriia</taxon>
        <taxon>Flavobacteriales</taxon>
        <taxon>Flavobacteriaceae</taxon>
        <taxon>Postechiella</taxon>
    </lineage>
</organism>
<reference evidence="2" key="1">
    <citation type="journal article" date="2019" name="Int. J. Syst. Evol. Microbiol.">
        <title>The Global Catalogue of Microorganisms (GCM) 10K type strain sequencing project: providing services to taxonomists for standard genome sequencing and annotation.</title>
        <authorList>
            <consortium name="The Broad Institute Genomics Platform"/>
            <consortium name="The Broad Institute Genome Sequencing Center for Infectious Disease"/>
            <person name="Wu L."/>
            <person name="Ma J."/>
        </authorList>
    </citation>
    <scope>NUCLEOTIDE SEQUENCE [LARGE SCALE GENOMIC DNA]</scope>
    <source>
        <strain evidence="2">JCM 17630</strain>
    </source>
</reference>